<accession>A0ABY4SDT3</accession>
<proteinExistence type="predicted"/>
<keyword evidence="2" id="KW-1185">Reference proteome</keyword>
<dbReference type="Pfam" id="PF20159">
    <property type="entry name" value="YidB"/>
    <property type="match status" value="1"/>
</dbReference>
<dbReference type="InterPro" id="IPR027405">
    <property type="entry name" value="YidB-like"/>
</dbReference>
<sequence>MGLLDMAIGMMNNQAQGERGGALGDALGGLLGGALGGGQGGGGQADLLRIVALVLSQLGQQGGAGGGQMGGLGALVEQFTRSGLGDVVSSWVGTGANQPVSPAQLGQVFGDDLLGRLTQQTGLSQGDLLSQLSQVLPQAVDHMTPQGQLPADGGLGEIGSILERFAR</sequence>
<dbReference type="RefSeq" id="WP_250198286.1">
    <property type="nucleotide sequence ID" value="NZ_CP097636.1"/>
</dbReference>
<protein>
    <submittedName>
        <fullName evidence="1">YidB family protein</fullName>
    </submittedName>
</protein>
<evidence type="ECO:0000313" key="2">
    <source>
        <dbReference type="Proteomes" id="UP001056201"/>
    </source>
</evidence>
<dbReference type="InterPro" id="IPR045372">
    <property type="entry name" value="YidB"/>
</dbReference>
<name>A0ABY4SDT3_AQUTE</name>
<reference evidence="1" key="1">
    <citation type="submission" date="2022-05" db="EMBL/GenBank/DDBJ databases">
        <title>An RpoN-dependent PEP-CTERM gene is involved in floc formation of an Aquincola tertiaricarbonis strain.</title>
        <authorList>
            <person name="Qiu D."/>
            <person name="Xia M."/>
        </authorList>
    </citation>
    <scope>NUCLEOTIDE SEQUENCE</scope>
    <source>
        <strain evidence="1">RN12</strain>
    </source>
</reference>
<dbReference type="EMBL" id="CP097636">
    <property type="protein sequence ID" value="URI10077.1"/>
    <property type="molecule type" value="Genomic_DNA"/>
</dbReference>
<dbReference type="SUPFAM" id="SSF140804">
    <property type="entry name" value="YidB-like"/>
    <property type="match status" value="1"/>
</dbReference>
<gene>
    <name evidence="1" type="ORF">MW290_31580</name>
</gene>
<evidence type="ECO:0000313" key="1">
    <source>
        <dbReference type="EMBL" id="URI10077.1"/>
    </source>
</evidence>
<dbReference type="Proteomes" id="UP001056201">
    <property type="component" value="Chromosome 2"/>
</dbReference>
<organism evidence="1 2">
    <name type="scientific">Aquincola tertiaricarbonis</name>
    <dbReference type="NCBI Taxonomy" id="391953"/>
    <lineage>
        <taxon>Bacteria</taxon>
        <taxon>Pseudomonadati</taxon>
        <taxon>Pseudomonadota</taxon>
        <taxon>Betaproteobacteria</taxon>
        <taxon>Burkholderiales</taxon>
        <taxon>Sphaerotilaceae</taxon>
        <taxon>Aquincola</taxon>
    </lineage>
</organism>
<dbReference type="Gene3D" id="1.10.10.690">
    <property type="entry name" value="YidB-like"/>
    <property type="match status" value="1"/>
</dbReference>